<reference evidence="2 3" key="1">
    <citation type="submission" date="2018-08" db="EMBL/GenBank/DDBJ databases">
        <title>Recombination of ecologically and evolutionarily significant loci maintains genetic cohesion in the Pseudomonas syringae species complex.</title>
        <authorList>
            <person name="Dillon M."/>
            <person name="Thakur S."/>
            <person name="Almeida R.N.D."/>
            <person name="Weir B.S."/>
            <person name="Guttman D.S."/>
        </authorList>
    </citation>
    <scope>NUCLEOTIDE SEQUENCE [LARGE SCALE GENOMIC DNA]</scope>
    <source>
        <strain evidence="2 3">ICMP 19473</strain>
    </source>
</reference>
<dbReference type="AlphaFoldDB" id="A0A3M5NWL1"/>
<dbReference type="RefSeq" id="WP_122210631.1">
    <property type="nucleotide sequence ID" value="NZ_RBTP01000076.1"/>
</dbReference>
<proteinExistence type="predicted"/>
<organism evidence="2 3">
    <name type="scientific">Pseudomonas viridiflava</name>
    <name type="common">Phytomonas viridiflava</name>
    <dbReference type="NCBI Taxonomy" id="33069"/>
    <lineage>
        <taxon>Bacteria</taxon>
        <taxon>Pseudomonadati</taxon>
        <taxon>Pseudomonadota</taxon>
        <taxon>Gammaproteobacteria</taxon>
        <taxon>Pseudomonadales</taxon>
        <taxon>Pseudomonadaceae</taxon>
        <taxon>Pseudomonas</taxon>
    </lineage>
</organism>
<protein>
    <submittedName>
        <fullName evidence="2">Uncharacterized protein</fullName>
    </submittedName>
</protein>
<gene>
    <name evidence="2" type="ORF">ALP40_03963</name>
</gene>
<dbReference type="EMBL" id="RBTP01000076">
    <property type="protein sequence ID" value="RMT76789.1"/>
    <property type="molecule type" value="Genomic_DNA"/>
</dbReference>
<evidence type="ECO:0000256" key="1">
    <source>
        <dbReference type="SAM" id="MobiDB-lite"/>
    </source>
</evidence>
<name>A0A3M5NWL1_PSEVI</name>
<comment type="caution">
    <text evidence="2">The sequence shown here is derived from an EMBL/GenBank/DDBJ whole genome shotgun (WGS) entry which is preliminary data.</text>
</comment>
<evidence type="ECO:0000313" key="2">
    <source>
        <dbReference type="EMBL" id="RMT76789.1"/>
    </source>
</evidence>
<evidence type="ECO:0000313" key="3">
    <source>
        <dbReference type="Proteomes" id="UP000273854"/>
    </source>
</evidence>
<dbReference type="Proteomes" id="UP000273854">
    <property type="component" value="Unassembled WGS sequence"/>
</dbReference>
<accession>A0A3M5NWL1</accession>
<feature type="region of interest" description="Disordered" evidence="1">
    <location>
        <begin position="40"/>
        <end position="81"/>
    </location>
</feature>
<sequence>MTSKNGNAPSTPELTSVNPLKKTAFADALLAIKRVSDEAFQDREPASGSATLEPHCPQHEPLRTRSTPGTDTLIPTSAKGFEPRDQQTFLAVFWRLHPAEVRLHDGINL</sequence>
<feature type="compositionally biased region" description="Polar residues" evidence="1">
    <location>
        <begin position="64"/>
        <end position="75"/>
    </location>
</feature>